<dbReference type="InterPro" id="IPR042566">
    <property type="entry name" value="L1_C"/>
</dbReference>
<feature type="compositionally biased region" description="Polar residues" evidence="1">
    <location>
        <begin position="160"/>
        <end position="178"/>
    </location>
</feature>
<evidence type="ECO:0000256" key="1">
    <source>
        <dbReference type="SAM" id="MobiDB-lite"/>
    </source>
</evidence>
<gene>
    <name evidence="2" type="ORF">NDU88_008060</name>
</gene>
<evidence type="ECO:0000313" key="3">
    <source>
        <dbReference type="Proteomes" id="UP001066276"/>
    </source>
</evidence>
<proteinExistence type="predicted"/>
<sequence length="178" mass="20088">MIARFFNFKDRDNILKEARRTEGLQWENHKILIFPDYTREVQTRRRSYEHVKQKLKAMQLSYMLLFPARLKVLMAGKAYFFESPENAWDWLTEEGVGARREPMKPTGGALREGPPVEGPGGAPDPVEEGRGTQVSPPNDEAVRDPDTQTEGVTVGPSMPRDTTQAADDTRLSQSLVLG</sequence>
<keyword evidence="3" id="KW-1185">Reference proteome</keyword>
<dbReference type="AlphaFoldDB" id="A0AAV7RWN1"/>
<dbReference type="Proteomes" id="UP001066276">
    <property type="component" value="Chromosome 5"/>
</dbReference>
<dbReference type="EMBL" id="JANPWB010000009">
    <property type="protein sequence ID" value="KAJ1155330.1"/>
    <property type="molecule type" value="Genomic_DNA"/>
</dbReference>
<organism evidence="2 3">
    <name type="scientific">Pleurodeles waltl</name>
    <name type="common">Iberian ribbed newt</name>
    <dbReference type="NCBI Taxonomy" id="8319"/>
    <lineage>
        <taxon>Eukaryota</taxon>
        <taxon>Metazoa</taxon>
        <taxon>Chordata</taxon>
        <taxon>Craniata</taxon>
        <taxon>Vertebrata</taxon>
        <taxon>Euteleostomi</taxon>
        <taxon>Amphibia</taxon>
        <taxon>Batrachia</taxon>
        <taxon>Caudata</taxon>
        <taxon>Salamandroidea</taxon>
        <taxon>Salamandridae</taxon>
        <taxon>Pleurodelinae</taxon>
        <taxon>Pleurodeles</taxon>
    </lineage>
</organism>
<comment type="caution">
    <text evidence="2">The sequence shown here is derived from an EMBL/GenBank/DDBJ whole genome shotgun (WGS) entry which is preliminary data.</text>
</comment>
<evidence type="ECO:0000313" key="2">
    <source>
        <dbReference type="EMBL" id="KAJ1155330.1"/>
    </source>
</evidence>
<dbReference type="Gene3D" id="3.30.250.20">
    <property type="entry name" value="L1 transposable element, C-terminal domain"/>
    <property type="match status" value="1"/>
</dbReference>
<name>A0AAV7RWN1_PLEWA</name>
<feature type="region of interest" description="Disordered" evidence="1">
    <location>
        <begin position="98"/>
        <end position="178"/>
    </location>
</feature>
<accession>A0AAV7RWN1</accession>
<reference evidence="2" key="1">
    <citation type="journal article" date="2022" name="bioRxiv">
        <title>Sequencing and chromosome-scale assembly of the giantPleurodeles waltlgenome.</title>
        <authorList>
            <person name="Brown T."/>
            <person name="Elewa A."/>
            <person name="Iarovenko S."/>
            <person name="Subramanian E."/>
            <person name="Araus A.J."/>
            <person name="Petzold A."/>
            <person name="Susuki M."/>
            <person name="Suzuki K.-i.T."/>
            <person name="Hayashi T."/>
            <person name="Toyoda A."/>
            <person name="Oliveira C."/>
            <person name="Osipova E."/>
            <person name="Leigh N.D."/>
            <person name="Simon A."/>
            <person name="Yun M.H."/>
        </authorList>
    </citation>
    <scope>NUCLEOTIDE SEQUENCE</scope>
    <source>
        <strain evidence="2">20211129_DDA</strain>
        <tissue evidence="2">Liver</tissue>
    </source>
</reference>
<protein>
    <submittedName>
        <fullName evidence="2">Uncharacterized protein</fullName>
    </submittedName>
</protein>